<feature type="compositionally biased region" description="Basic and acidic residues" evidence="1">
    <location>
        <begin position="181"/>
        <end position="196"/>
    </location>
</feature>
<evidence type="ECO:0000256" key="2">
    <source>
        <dbReference type="SAM" id="SignalP"/>
    </source>
</evidence>
<keyword evidence="2" id="KW-0732">Signal</keyword>
<keyword evidence="4" id="KW-1185">Reference proteome</keyword>
<dbReference type="RefSeq" id="XP_025353634.1">
    <property type="nucleotide sequence ID" value="XM_025501432.1"/>
</dbReference>
<proteinExistence type="predicted"/>
<evidence type="ECO:0000313" key="3">
    <source>
        <dbReference type="EMBL" id="PWN33332.1"/>
    </source>
</evidence>
<feature type="signal peptide" evidence="2">
    <location>
        <begin position="1"/>
        <end position="24"/>
    </location>
</feature>
<gene>
    <name evidence="3" type="ORF">FA14DRAFT_185130</name>
</gene>
<dbReference type="InParanoid" id="A0A316V7B2"/>
<protein>
    <recommendedName>
        <fullName evidence="5">BZIP domain-containing protein</fullName>
    </recommendedName>
</protein>
<sequence length="196" mass="22461">MYWFLAFSALEVIACALLLSLTKADHYAHSRLCKRGEETDNSQAQTAAPSKVLFDLNSSPPISPVENIAEPTMNLNEAAAVTSPAKKGRNGRKRFLSGEERRKYDSDYYRNRAKSFTKEGIEKAKATLKGSELNIFLARAKRYRSTKNRIESKYRKERSNRFKAGTQTLNDEHKRHMARQRTQEARKNRARMASDQ</sequence>
<dbReference type="EMBL" id="KZ819604">
    <property type="protein sequence ID" value="PWN33332.1"/>
    <property type="molecule type" value="Genomic_DNA"/>
</dbReference>
<evidence type="ECO:0000313" key="4">
    <source>
        <dbReference type="Proteomes" id="UP000245771"/>
    </source>
</evidence>
<organism evidence="3 4">
    <name type="scientific">Meira miltonrushii</name>
    <dbReference type="NCBI Taxonomy" id="1280837"/>
    <lineage>
        <taxon>Eukaryota</taxon>
        <taxon>Fungi</taxon>
        <taxon>Dikarya</taxon>
        <taxon>Basidiomycota</taxon>
        <taxon>Ustilaginomycotina</taxon>
        <taxon>Exobasidiomycetes</taxon>
        <taxon>Exobasidiales</taxon>
        <taxon>Brachybasidiaceae</taxon>
        <taxon>Meira</taxon>
    </lineage>
</organism>
<name>A0A316V7B2_9BASI</name>
<reference evidence="3 4" key="1">
    <citation type="journal article" date="2018" name="Mol. Biol. Evol.">
        <title>Broad Genomic Sampling Reveals a Smut Pathogenic Ancestry of the Fungal Clade Ustilaginomycotina.</title>
        <authorList>
            <person name="Kijpornyongpan T."/>
            <person name="Mondo S.J."/>
            <person name="Barry K."/>
            <person name="Sandor L."/>
            <person name="Lee J."/>
            <person name="Lipzen A."/>
            <person name="Pangilinan J."/>
            <person name="LaButti K."/>
            <person name="Hainaut M."/>
            <person name="Henrissat B."/>
            <person name="Grigoriev I.V."/>
            <person name="Spatafora J.W."/>
            <person name="Aime M.C."/>
        </authorList>
    </citation>
    <scope>NUCLEOTIDE SEQUENCE [LARGE SCALE GENOMIC DNA]</scope>
    <source>
        <strain evidence="3 4">MCA 3882</strain>
    </source>
</reference>
<evidence type="ECO:0000256" key="1">
    <source>
        <dbReference type="SAM" id="MobiDB-lite"/>
    </source>
</evidence>
<evidence type="ECO:0008006" key="5">
    <source>
        <dbReference type="Google" id="ProtNLM"/>
    </source>
</evidence>
<dbReference type="GeneID" id="37023213"/>
<dbReference type="AlphaFoldDB" id="A0A316V7B2"/>
<dbReference type="Proteomes" id="UP000245771">
    <property type="component" value="Unassembled WGS sequence"/>
</dbReference>
<feature type="region of interest" description="Disordered" evidence="1">
    <location>
        <begin position="155"/>
        <end position="196"/>
    </location>
</feature>
<accession>A0A316V7B2</accession>
<feature type="chain" id="PRO_5016399309" description="BZIP domain-containing protein" evidence="2">
    <location>
        <begin position="25"/>
        <end position="196"/>
    </location>
</feature>